<sequence length="153" mass="18043">MNLQLSLDEKDFGEATSLLLLEIETEGGSEILLKNKFKQFYENTLDYLNKWTVQLDEISEFAADWLIFEESPSVQKIKAAYRKYCSNESKDLDELFIEIGSLKSQLERLNQTASKERSVDEKWLIFPIFYRNNVENLYGLYCLPKRFTIIFIK</sequence>
<accession>A0A915PCV8</accession>
<dbReference type="AlphaFoldDB" id="A0A915PCV8"/>
<keyword evidence="1" id="KW-1185">Reference proteome</keyword>
<proteinExistence type="predicted"/>
<name>A0A915PCV8_9BILA</name>
<evidence type="ECO:0000313" key="1">
    <source>
        <dbReference type="Proteomes" id="UP000887560"/>
    </source>
</evidence>
<dbReference type="WBParaSite" id="scf7180000424108.g12310">
    <property type="protein sequence ID" value="scf7180000424108.g12310"/>
    <property type="gene ID" value="scf7180000424108.g12310"/>
</dbReference>
<protein>
    <submittedName>
        <fullName evidence="2">Uncharacterized protein</fullName>
    </submittedName>
</protein>
<evidence type="ECO:0000313" key="2">
    <source>
        <dbReference type="WBParaSite" id="scf7180000424108.g12310"/>
    </source>
</evidence>
<organism evidence="1 2">
    <name type="scientific">Meloidogyne floridensis</name>
    <dbReference type="NCBI Taxonomy" id="298350"/>
    <lineage>
        <taxon>Eukaryota</taxon>
        <taxon>Metazoa</taxon>
        <taxon>Ecdysozoa</taxon>
        <taxon>Nematoda</taxon>
        <taxon>Chromadorea</taxon>
        <taxon>Rhabditida</taxon>
        <taxon>Tylenchina</taxon>
        <taxon>Tylenchomorpha</taxon>
        <taxon>Tylenchoidea</taxon>
        <taxon>Meloidogynidae</taxon>
        <taxon>Meloidogyninae</taxon>
        <taxon>Meloidogyne</taxon>
    </lineage>
</organism>
<reference evidence="2" key="1">
    <citation type="submission" date="2022-11" db="UniProtKB">
        <authorList>
            <consortium name="WormBaseParasite"/>
        </authorList>
    </citation>
    <scope>IDENTIFICATION</scope>
</reference>
<dbReference type="Proteomes" id="UP000887560">
    <property type="component" value="Unplaced"/>
</dbReference>